<dbReference type="GO" id="GO:0016020">
    <property type="term" value="C:membrane"/>
    <property type="evidence" value="ECO:0007669"/>
    <property type="project" value="UniProtKB-SubCell"/>
</dbReference>
<evidence type="ECO:0000256" key="3">
    <source>
        <dbReference type="ARBA" id="ARBA00022692"/>
    </source>
</evidence>
<gene>
    <name evidence="7" type="ORF">IAA69_03585</name>
</gene>
<evidence type="ECO:0000313" key="7">
    <source>
        <dbReference type="EMBL" id="HIR01326.1"/>
    </source>
</evidence>
<feature type="transmembrane region" description="Helical" evidence="6">
    <location>
        <begin position="328"/>
        <end position="349"/>
    </location>
</feature>
<dbReference type="AlphaFoldDB" id="A0A9D1A000"/>
<dbReference type="PANTHER" id="PTHR11101">
    <property type="entry name" value="PHOSPHATE TRANSPORTER"/>
    <property type="match status" value="1"/>
</dbReference>
<dbReference type="PANTHER" id="PTHR11101:SF80">
    <property type="entry name" value="PHOSPHATE TRANSPORTER"/>
    <property type="match status" value="1"/>
</dbReference>
<evidence type="ECO:0000256" key="5">
    <source>
        <dbReference type="ARBA" id="ARBA00023136"/>
    </source>
</evidence>
<feature type="transmembrane region" description="Helical" evidence="6">
    <location>
        <begin position="274"/>
        <end position="292"/>
    </location>
</feature>
<evidence type="ECO:0000256" key="6">
    <source>
        <dbReference type="SAM" id="Phobius"/>
    </source>
</evidence>
<organism evidence="7 8">
    <name type="scientific">Candidatus Aveggerthella stercoripullorum</name>
    <dbReference type="NCBI Taxonomy" id="2840688"/>
    <lineage>
        <taxon>Bacteria</taxon>
        <taxon>Bacillati</taxon>
        <taxon>Actinomycetota</taxon>
        <taxon>Coriobacteriia</taxon>
        <taxon>Eggerthellales</taxon>
        <taxon>Eggerthellaceae</taxon>
        <taxon>Eggerthellaceae incertae sedis</taxon>
        <taxon>Candidatus Aveggerthella</taxon>
    </lineage>
</organism>
<sequence length="350" mass="36946">MVIEWGTFLSELMSNPMLVAVTLLNIGVIIVNGATDAPNAIATVVSTRCMKAGPAIAMAAICNFLGLLVITLVSSAVANTIFHMVDFGGDHHQALIALLAAMVAIIVWGVAAWAFGIPTSQSHSLIAGLTGAAIALQGGFGGINGAEWAKVVYGILLSTFMGFGFGWIVSKIVMRVFRRFDRAKLDHGFKWLQIIAGAGVAFMHGAQDGQKFMGIFILAITLATGIGQADQMILPIWLMVFCALNMGLGTAIGGKKIIKSVGMDMVKLEKHQGFSASFAAVVCLMISTFGGLPVSTTHTKTTAIMGVGAAKNKKTVKWSIAIDMVKTWVLTFPGCGLLGFVFAQLFFLVL</sequence>
<evidence type="ECO:0000256" key="4">
    <source>
        <dbReference type="ARBA" id="ARBA00022989"/>
    </source>
</evidence>
<evidence type="ECO:0000256" key="1">
    <source>
        <dbReference type="ARBA" id="ARBA00004141"/>
    </source>
</evidence>
<comment type="subcellular location">
    <subcellularLocation>
        <location evidence="1">Membrane</location>
        <topology evidence="1">Multi-pass membrane protein</topology>
    </subcellularLocation>
</comment>
<feature type="transmembrane region" description="Helical" evidence="6">
    <location>
        <begin position="151"/>
        <end position="174"/>
    </location>
</feature>
<keyword evidence="3 6" id="KW-0812">Transmembrane</keyword>
<feature type="transmembrane region" description="Helical" evidence="6">
    <location>
        <begin position="55"/>
        <end position="82"/>
    </location>
</feature>
<evidence type="ECO:0000313" key="8">
    <source>
        <dbReference type="Proteomes" id="UP000824261"/>
    </source>
</evidence>
<reference evidence="7" key="1">
    <citation type="submission" date="2020-10" db="EMBL/GenBank/DDBJ databases">
        <authorList>
            <person name="Gilroy R."/>
        </authorList>
    </citation>
    <scope>NUCLEOTIDE SEQUENCE</scope>
    <source>
        <strain evidence="7">ChiGjej1B1-2707</strain>
    </source>
</reference>
<dbReference type="GO" id="GO:0005315">
    <property type="term" value="F:phosphate transmembrane transporter activity"/>
    <property type="evidence" value="ECO:0007669"/>
    <property type="project" value="InterPro"/>
</dbReference>
<protein>
    <submittedName>
        <fullName evidence="7">Inorganic phosphate transporter</fullName>
    </submittedName>
</protein>
<comment type="caution">
    <text evidence="7">The sequence shown here is derived from an EMBL/GenBank/DDBJ whole genome shotgun (WGS) entry which is preliminary data.</text>
</comment>
<keyword evidence="2" id="KW-0813">Transport</keyword>
<dbReference type="InterPro" id="IPR001204">
    <property type="entry name" value="Phos_transporter"/>
</dbReference>
<evidence type="ECO:0000256" key="2">
    <source>
        <dbReference type="ARBA" id="ARBA00022448"/>
    </source>
</evidence>
<dbReference type="GO" id="GO:0035435">
    <property type="term" value="P:phosphate ion transmembrane transport"/>
    <property type="evidence" value="ECO:0007669"/>
    <property type="project" value="TreeGrafter"/>
</dbReference>
<dbReference type="EMBL" id="DVGB01000044">
    <property type="protein sequence ID" value="HIR01326.1"/>
    <property type="molecule type" value="Genomic_DNA"/>
</dbReference>
<feature type="transmembrane region" description="Helical" evidence="6">
    <location>
        <begin position="212"/>
        <end position="229"/>
    </location>
</feature>
<dbReference type="Pfam" id="PF01384">
    <property type="entry name" value="PHO4"/>
    <property type="match status" value="1"/>
</dbReference>
<proteinExistence type="predicted"/>
<reference evidence="7" key="2">
    <citation type="journal article" date="2021" name="PeerJ">
        <title>Extensive microbial diversity within the chicken gut microbiome revealed by metagenomics and culture.</title>
        <authorList>
            <person name="Gilroy R."/>
            <person name="Ravi A."/>
            <person name="Getino M."/>
            <person name="Pursley I."/>
            <person name="Horton D.L."/>
            <person name="Alikhan N.F."/>
            <person name="Baker D."/>
            <person name="Gharbi K."/>
            <person name="Hall N."/>
            <person name="Watson M."/>
            <person name="Adriaenssens E.M."/>
            <person name="Foster-Nyarko E."/>
            <person name="Jarju S."/>
            <person name="Secka A."/>
            <person name="Antonio M."/>
            <person name="Oren A."/>
            <person name="Chaudhuri R.R."/>
            <person name="La Ragione R."/>
            <person name="Hildebrand F."/>
            <person name="Pallen M.J."/>
        </authorList>
    </citation>
    <scope>NUCLEOTIDE SEQUENCE</scope>
    <source>
        <strain evidence="7">ChiGjej1B1-2707</strain>
    </source>
</reference>
<accession>A0A9D1A000</accession>
<feature type="transmembrane region" description="Helical" evidence="6">
    <location>
        <begin position="235"/>
        <end position="253"/>
    </location>
</feature>
<keyword evidence="4 6" id="KW-1133">Transmembrane helix</keyword>
<name>A0A9D1A000_9ACTN</name>
<keyword evidence="5 6" id="KW-0472">Membrane</keyword>
<feature type="transmembrane region" description="Helical" evidence="6">
    <location>
        <begin position="124"/>
        <end position="145"/>
    </location>
</feature>
<feature type="transmembrane region" description="Helical" evidence="6">
    <location>
        <begin position="94"/>
        <end position="117"/>
    </location>
</feature>
<dbReference type="Proteomes" id="UP000824261">
    <property type="component" value="Unassembled WGS sequence"/>
</dbReference>
<feature type="transmembrane region" description="Helical" evidence="6">
    <location>
        <begin position="12"/>
        <end position="34"/>
    </location>
</feature>